<name>A0ABP8V882_9GAMM</name>
<gene>
    <name evidence="1" type="ORF">GCM10023116_44630</name>
</gene>
<protein>
    <submittedName>
        <fullName evidence="1">Uncharacterized protein</fullName>
    </submittedName>
</protein>
<sequence length="55" mass="5844">MEMGYPAFGSGRYATNAGWLIDGRLGPSGTDKRSKHGGTMHQAIEVAADMPVHDP</sequence>
<organism evidence="1 2">
    <name type="scientific">Kistimonas scapharcae</name>
    <dbReference type="NCBI Taxonomy" id="1036133"/>
    <lineage>
        <taxon>Bacteria</taxon>
        <taxon>Pseudomonadati</taxon>
        <taxon>Pseudomonadota</taxon>
        <taxon>Gammaproteobacteria</taxon>
        <taxon>Oceanospirillales</taxon>
        <taxon>Endozoicomonadaceae</taxon>
        <taxon>Kistimonas</taxon>
    </lineage>
</organism>
<proteinExistence type="predicted"/>
<accession>A0ABP8V882</accession>
<comment type="caution">
    <text evidence="1">The sequence shown here is derived from an EMBL/GenBank/DDBJ whole genome shotgun (WGS) entry which is preliminary data.</text>
</comment>
<reference evidence="2" key="1">
    <citation type="journal article" date="2019" name="Int. J. Syst. Evol. Microbiol.">
        <title>The Global Catalogue of Microorganisms (GCM) 10K type strain sequencing project: providing services to taxonomists for standard genome sequencing and annotation.</title>
        <authorList>
            <consortium name="The Broad Institute Genomics Platform"/>
            <consortium name="The Broad Institute Genome Sequencing Center for Infectious Disease"/>
            <person name="Wu L."/>
            <person name="Ma J."/>
        </authorList>
    </citation>
    <scope>NUCLEOTIDE SEQUENCE [LARGE SCALE GENOMIC DNA]</scope>
    <source>
        <strain evidence="2">JCM 17805</strain>
    </source>
</reference>
<dbReference type="EMBL" id="BAABFL010000471">
    <property type="protein sequence ID" value="GAA4652179.1"/>
    <property type="molecule type" value="Genomic_DNA"/>
</dbReference>
<evidence type="ECO:0000313" key="1">
    <source>
        <dbReference type="EMBL" id="GAA4652179.1"/>
    </source>
</evidence>
<evidence type="ECO:0000313" key="2">
    <source>
        <dbReference type="Proteomes" id="UP001500604"/>
    </source>
</evidence>
<keyword evidence="2" id="KW-1185">Reference proteome</keyword>
<dbReference type="Proteomes" id="UP001500604">
    <property type="component" value="Unassembled WGS sequence"/>
</dbReference>
<dbReference type="RefSeq" id="WP_345198695.1">
    <property type="nucleotide sequence ID" value="NZ_BAABFL010000471.1"/>
</dbReference>